<feature type="domain" description="OmpR/PhoB-type" evidence="5">
    <location>
        <begin position="54"/>
        <end position="152"/>
    </location>
</feature>
<dbReference type="SUPFAM" id="SSF46894">
    <property type="entry name" value="C-terminal effector domain of the bipartite response regulators"/>
    <property type="match status" value="1"/>
</dbReference>
<dbReference type="Proteomes" id="UP001321542">
    <property type="component" value="Chromosome"/>
</dbReference>
<name>A0ABM7F7A2_9ACTN</name>
<reference evidence="6 7" key="1">
    <citation type="journal article" date="2010" name="ChemBioChem">
        <title>Cloning and characterization of the biosynthetic gene cluster of 16-membered macrolide antibiotic FD-891: involvement of a dual functional cytochrome P450 monooxygenase catalyzing epoxidation and hydroxylation.</title>
        <authorList>
            <person name="Kudo F."/>
            <person name="Motegi A."/>
            <person name="Mizoue K."/>
            <person name="Eguchi T."/>
        </authorList>
    </citation>
    <scope>NUCLEOTIDE SEQUENCE [LARGE SCALE GENOMIC DNA]</scope>
    <source>
        <strain evidence="6 7">A-8890</strain>
    </source>
</reference>
<dbReference type="InterPro" id="IPR001867">
    <property type="entry name" value="OmpR/PhoB-type_DNA-bd"/>
</dbReference>
<feature type="DNA-binding region" description="OmpR/PhoB-type" evidence="3">
    <location>
        <begin position="54"/>
        <end position="152"/>
    </location>
</feature>
<keyword evidence="1 3" id="KW-0238">DNA-binding</keyword>
<evidence type="ECO:0000313" key="7">
    <source>
        <dbReference type="Proteomes" id="UP001321542"/>
    </source>
</evidence>
<dbReference type="Pfam" id="PF00486">
    <property type="entry name" value="Trans_reg_C"/>
    <property type="match status" value="1"/>
</dbReference>
<dbReference type="InterPro" id="IPR039420">
    <property type="entry name" value="WalR-like"/>
</dbReference>
<dbReference type="InterPro" id="IPR036388">
    <property type="entry name" value="WH-like_DNA-bd_sf"/>
</dbReference>
<accession>A0ABM7F7A2</accession>
<proteinExistence type="predicted"/>
<dbReference type="InterPro" id="IPR011006">
    <property type="entry name" value="CheY-like_superfamily"/>
</dbReference>
<dbReference type="InterPro" id="IPR001789">
    <property type="entry name" value="Sig_transdc_resp-reg_receiver"/>
</dbReference>
<dbReference type="Gene3D" id="6.10.250.690">
    <property type="match status" value="1"/>
</dbReference>
<reference evidence="6 7" key="2">
    <citation type="journal article" date="2023" name="ChemBioChem">
        <title>Acyltransferase Domain Exchange between Two Independent Type I Polyketide Synthases in the Same Producer Strain of Macrolide Antibiotics.</title>
        <authorList>
            <person name="Kudo F."/>
            <person name="Kishikawa K."/>
            <person name="Tsuboi K."/>
            <person name="Kido T."/>
            <person name="Usui T."/>
            <person name="Hashimoto J."/>
            <person name="Shin-Ya K."/>
            <person name="Miyanaga A."/>
            <person name="Eguchi T."/>
        </authorList>
    </citation>
    <scope>NUCLEOTIDE SEQUENCE [LARGE SCALE GENOMIC DNA]</scope>
    <source>
        <strain evidence="6 7">A-8890</strain>
    </source>
</reference>
<dbReference type="EMBL" id="AP018448">
    <property type="protein sequence ID" value="BBC31836.1"/>
    <property type="molecule type" value="Genomic_DNA"/>
</dbReference>
<evidence type="ECO:0000313" key="6">
    <source>
        <dbReference type="EMBL" id="BBC31836.1"/>
    </source>
</evidence>
<dbReference type="SUPFAM" id="SSF52172">
    <property type="entry name" value="CheY-like"/>
    <property type="match status" value="1"/>
</dbReference>
<dbReference type="CDD" id="cd00383">
    <property type="entry name" value="trans_reg_C"/>
    <property type="match status" value="1"/>
</dbReference>
<evidence type="ECO:0000259" key="4">
    <source>
        <dbReference type="PROSITE" id="PS50110"/>
    </source>
</evidence>
<gene>
    <name evidence="6" type="ORF">SGFS_031300</name>
</gene>
<dbReference type="PANTHER" id="PTHR48111">
    <property type="entry name" value="REGULATOR OF RPOS"/>
    <property type="match status" value="1"/>
</dbReference>
<dbReference type="PROSITE" id="PS51755">
    <property type="entry name" value="OMPR_PHOB"/>
    <property type="match status" value="1"/>
</dbReference>
<dbReference type="InterPro" id="IPR016032">
    <property type="entry name" value="Sig_transdc_resp-reg_C-effctor"/>
</dbReference>
<dbReference type="SMART" id="SM00862">
    <property type="entry name" value="Trans_reg_C"/>
    <property type="match status" value="1"/>
</dbReference>
<dbReference type="Gene3D" id="1.10.10.10">
    <property type="entry name" value="Winged helix-like DNA-binding domain superfamily/Winged helix DNA-binding domain"/>
    <property type="match status" value="1"/>
</dbReference>
<sequence length="155" mass="17165">MDVPILVLTEKGGENDEVEALDAGADDYLRKPYSHEVLLARLRALTRRSTQPADRTLRIGDLWLDPARHRCGRGRRDIALTAREFAVLAQLARHPGQVVSKPEILDEVWDMAYTGSPAIVEVYISVLRRKIDAPFGVCSIETVRGSGYRLVAVGG</sequence>
<evidence type="ECO:0000259" key="5">
    <source>
        <dbReference type="PROSITE" id="PS51755"/>
    </source>
</evidence>
<organism evidence="6 7">
    <name type="scientific">Streptomyces graminofaciens</name>
    <dbReference type="NCBI Taxonomy" id="68212"/>
    <lineage>
        <taxon>Bacteria</taxon>
        <taxon>Bacillati</taxon>
        <taxon>Actinomycetota</taxon>
        <taxon>Actinomycetes</taxon>
        <taxon>Kitasatosporales</taxon>
        <taxon>Streptomycetaceae</taxon>
        <taxon>Streptomyces</taxon>
    </lineage>
</organism>
<feature type="domain" description="Response regulatory" evidence="4">
    <location>
        <begin position="1"/>
        <end position="46"/>
    </location>
</feature>
<evidence type="ECO:0000256" key="1">
    <source>
        <dbReference type="ARBA" id="ARBA00023125"/>
    </source>
</evidence>
<dbReference type="PANTHER" id="PTHR48111:SF36">
    <property type="entry name" value="TRANSCRIPTIONAL REGULATORY PROTEIN CUTR"/>
    <property type="match status" value="1"/>
</dbReference>
<keyword evidence="7" id="KW-1185">Reference proteome</keyword>
<comment type="caution">
    <text evidence="2">Lacks conserved residue(s) required for the propagation of feature annotation.</text>
</comment>
<evidence type="ECO:0000256" key="2">
    <source>
        <dbReference type="PROSITE-ProRule" id="PRU00169"/>
    </source>
</evidence>
<dbReference type="PROSITE" id="PS50110">
    <property type="entry name" value="RESPONSE_REGULATORY"/>
    <property type="match status" value="1"/>
</dbReference>
<evidence type="ECO:0000256" key="3">
    <source>
        <dbReference type="PROSITE-ProRule" id="PRU01091"/>
    </source>
</evidence>
<protein>
    <submittedName>
        <fullName evidence="6">Uncharacterized protein</fullName>
    </submittedName>
</protein>